<dbReference type="AlphaFoldDB" id="S7W890"/>
<feature type="transmembrane region" description="Helical" evidence="1">
    <location>
        <begin position="12"/>
        <end position="32"/>
    </location>
</feature>
<accession>S7W890</accession>
<dbReference type="OrthoDB" id="2192753at2759"/>
<evidence type="ECO:0000313" key="2">
    <source>
        <dbReference type="EMBL" id="EPR79080.1"/>
    </source>
</evidence>
<evidence type="ECO:0000313" key="3">
    <source>
        <dbReference type="Proteomes" id="UP000014978"/>
    </source>
</evidence>
<dbReference type="HOGENOM" id="CLU_147496_0_0_1"/>
<dbReference type="InParanoid" id="S7W890"/>
<protein>
    <submittedName>
        <fullName evidence="2">Uncharacterized protein</fullName>
    </submittedName>
</protein>
<evidence type="ECO:0000256" key="1">
    <source>
        <dbReference type="SAM" id="Phobius"/>
    </source>
</evidence>
<name>S7W890_SPRLO</name>
<proteinExistence type="predicted"/>
<keyword evidence="3" id="KW-1185">Reference proteome</keyword>
<dbReference type="VEuPathDB" id="MicrosporidiaDB:SLOPH_1733"/>
<comment type="caution">
    <text evidence="2">The sequence shown here is derived from an EMBL/GenBank/DDBJ whole genome shotgun (WGS) entry which is preliminary data.</text>
</comment>
<keyword evidence="1" id="KW-1133">Transmembrane helix</keyword>
<dbReference type="OMA" id="TQDLHEM"/>
<keyword evidence="1" id="KW-0472">Membrane</keyword>
<gene>
    <name evidence="2" type="ORF">SLOPH_1733</name>
</gene>
<keyword evidence="1" id="KW-0812">Transmembrane</keyword>
<dbReference type="EMBL" id="ATCN01000409">
    <property type="protein sequence ID" value="EPR79080.1"/>
    <property type="molecule type" value="Genomic_DNA"/>
</dbReference>
<sequence length="109" mass="13004">MYYDLPFFCPFIYPRLCFFSYFTPCVVSSIIYNKIFNKGRFSWIGFILCPFSAYGLRRFVINSLDIDEAYEESVVRSCCFCNSFVQDINEMKVNKIGLYKYEDEPDYDI</sequence>
<dbReference type="Proteomes" id="UP000014978">
    <property type="component" value="Unassembled WGS sequence"/>
</dbReference>
<reference evidence="3" key="1">
    <citation type="journal article" date="2013" name="PLoS Genet.">
        <title>The genome of Spraguea lophii and the basis of host-microsporidian interactions.</title>
        <authorList>
            <person name="Campbell S.E."/>
            <person name="Williams T.A."/>
            <person name="Yousuf A."/>
            <person name="Soanes D.M."/>
            <person name="Paszkiewicz K.H."/>
            <person name="Williams B.A.P."/>
        </authorList>
    </citation>
    <scope>NUCLEOTIDE SEQUENCE [LARGE SCALE GENOMIC DNA]</scope>
    <source>
        <strain evidence="3">42_110</strain>
    </source>
</reference>
<organism evidence="2 3">
    <name type="scientific">Spraguea lophii (strain 42_110)</name>
    <name type="common">Microsporidian parasite</name>
    <dbReference type="NCBI Taxonomy" id="1358809"/>
    <lineage>
        <taxon>Eukaryota</taxon>
        <taxon>Fungi</taxon>
        <taxon>Fungi incertae sedis</taxon>
        <taxon>Microsporidia</taxon>
        <taxon>Spragueidae</taxon>
        <taxon>Spraguea</taxon>
    </lineage>
</organism>